<comment type="caution">
    <text evidence="4">The sequence shown here is derived from an EMBL/GenBank/DDBJ whole genome shotgun (WGS) entry which is preliminary data.</text>
</comment>
<dbReference type="SMART" id="SM00937">
    <property type="entry name" value="PCRF"/>
    <property type="match status" value="1"/>
</dbReference>
<dbReference type="Pfam" id="PF03462">
    <property type="entry name" value="PCRF"/>
    <property type="match status" value="1"/>
</dbReference>
<comment type="similarity">
    <text evidence="1">Belongs to the prokaryotic/mitochondrial release factor family.</text>
</comment>
<evidence type="ECO:0000313" key="5">
    <source>
        <dbReference type="Proteomes" id="UP000249757"/>
    </source>
</evidence>
<organism evidence="4 5">
    <name type="scientific">Pyrenophora tritici-repentis</name>
    <dbReference type="NCBI Taxonomy" id="45151"/>
    <lineage>
        <taxon>Eukaryota</taxon>
        <taxon>Fungi</taxon>
        <taxon>Dikarya</taxon>
        <taxon>Ascomycota</taxon>
        <taxon>Pezizomycotina</taxon>
        <taxon>Dothideomycetes</taxon>
        <taxon>Pleosporomycetidae</taxon>
        <taxon>Pleosporales</taxon>
        <taxon>Pleosporineae</taxon>
        <taxon>Pleosporaceae</taxon>
        <taxon>Pyrenophora</taxon>
    </lineage>
</organism>
<dbReference type="EMBL" id="NRDI02000009">
    <property type="protein sequence ID" value="KAI1513738.1"/>
    <property type="molecule type" value="Genomic_DNA"/>
</dbReference>
<name>A0A2W1I743_9PLEO</name>
<dbReference type="Gene3D" id="6.10.140.1950">
    <property type="match status" value="1"/>
</dbReference>
<keyword evidence="2" id="KW-0488">Methylation</keyword>
<evidence type="ECO:0000313" key="4">
    <source>
        <dbReference type="EMBL" id="KAI1513738.1"/>
    </source>
</evidence>
<dbReference type="GO" id="GO:0003747">
    <property type="term" value="F:translation release factor activity"/>
    <property type="evidence" value="ECO:0007669"/>
    <property type="project" value="InterPro"/>
</dbReference>
<sequence length="416" mass="46375">MLATPWICRNCLSRVGRPFLRRSIRLQSTAASPESIPPALLARARAITTEHKELTEKLANGFDTRAAKKLGEYSPIVNALGEWDKANESVTELTSMIHDSTTDPELRSLASDDLEEIRTQLVHASQSLITSLVPVHPFAHLPCLLEIRPGAGGSEAAIFAGDLFRMYMAFCNRNGFRTNLLKYENINGTTEAGVPLSEAIMEVENENAYGVFRCEAGVHRVQRVPATETKGRTHTSAASVHVLPSLQENSAEEQDFDNPESDYYIDPKEVKLEVMRASGAGGQHVNKTESAVRLTHMPTNTVVAMQDSRSQHKNKEKAWALLRARIAQTRREKREEEMANMRRSVIGVARMGRGDKVRTYNWGQQRVTDHRSGTTVHDLDDVMGGGQTLEKVMESVRSWLMERDVEALIAEDVEAK</sequence>
<evidence type="ECO:0000256" key="2">
    <source>
        <dbReference type="ARBA" id="ARBA00022481"/>
    </source>
</evidence>
<proteinExistence type="inferred from homology"/>
<dbReference type="InterPro" id="IPR005139">
    <property type="entry name" value="PCRF"/>
</dbReference>
<dbReference type="FunFam" id="3.30.160.20:FF:000070">
    <property type="entry name" value="Related to MRF1-peptide chain release factor, mitochondrial"/>
    <property type="match status" value="1"/>
</dbReference>
<dbReference type="Proteomes" id="UP000249757">
    <property type="component" value="Unassembled WGS sequence"/>
</dbReference>
<dbReference type="Gene3D" id="3.30.160.20">
    <property type="match status" value="1"/>
</dbReference>
<dbReference type="Pfam" id="PF00472">
    <property type="entry name" value="RF-1"/>
    <property type="match status" value="1"/>
</dbReference>
<dbReference type="PANTHER" id="PTHR43804">
    <property type="entry name" value="LD18447P"/>
    <property type="match status" value="1"/>
</dbReference>
<evidence type="ECO:0000256" key="1">
    <source>
        <dbReference type="ARBA" id="ARBA00010835"/>
    </source>
</evidence>
<dbReference type="AlphaFoldDB" id="A0A2W1I743"/>
<evidence type="ECO:0000256" key="3">
    <source>
        <dbReference type="ARBA" id="ARBA00022917"/>
    </source>
</evidence>
<dbReference type="Gene3D" id="3.30.70.1660">
    <property type="match status" value="1"/>
</dbReference>
<dbReference type="SUPFAM" id="SSF75620">
    <property type="entry name" value="Release factor"/>
    <property type="match status" value="1"/>
</dbReference>
<reference evidence="5" key="1">
    <citation type="journal article" date="2022" name="Microb. Genom.">
        <title>A global pangenome for the wheat fungal pathogen Pyrenophora tritici-repentis and prediction of effector protein structural homology.</title>
        <authorList>
            <person name="Moolhuijzen P.M."/>
            <person name="See P.T."/>
            <person name="Shi G."/>
            <person name="Powell H.R."/>
            <person name="Cockram J."/>
            <person name="Jorgensen L.N."/>
            <person name="Benslimane H."/>
            <person name="Strelkov S.E."/>
            <person name="Turner J."/>
            <person name="Liu Z."/>
            <person name="Moffat C.S."/>
        </authorList>
    </citation>
    <scope>NUCLEOTIDE SEQUENCE [LARGE SCALE GENOMIC DNA]</scope>
</reference>
<keyword evidence="3" id="KW-0648">Protein biosynthesis</keyword>
<dbReference type="PANTHER" id="PTHR43804:SF7">
    <property type="entry name" value="LD18447P"/>
    <property type="match status" value="1"/>
</dbReference>
<protein>
    <submittedName>
        <fullName evidence="4">Release factor</fullName>
    </submittedName>
</protein>
<dbReference type="PROSITE" id="PS00745">
    <property type="entry name" value="RF_PROK_I"/>
    <property type="match status" value="1"/>
</dbReference>
<gene>
    <name evidence="4" type="ORF">Ptr86124_007640</name>
</gene>
<dbReference type="InterPro" id="IPR000352">
    <property type="entry name" value="Pep_chain_release_fac_I"/>
</dbReference>
<accession>A0A2W1I743</accession>
<dbReference type="OrthoDB" id="2019491at2759"/>
<dbReference type="InterPro" id="IPR050057">
    <property type="entry name" value="Prokaryotic/Mito_RF"/>
</dbReference>
<dbReference type="InterPro" id="IPR045853">
    <property type="entry name" value="Pep_chain_release_fac_I_sf"/>
</dbReference>
<keyword evidence="5" id="KW-1185">Reference proteome</keyword>
<dbReference type="GO" id="GO:0005739">
    <property type="term" value="C:mitochondrion"/>
    <property type="evidence" value="ECO:0007669"/>
    <property type="project" value="UniProtKB-ARBA"/>
</dbReference>
<dbReference type="GO" id="GO:0032543">
    <property type="term" value="P:mitochondrial translation"/>
    <property type="evidence" value="ECO:0007669"/>
    <property type="project" value="UniProtKB-ARBA"/>
</dbReference>